<proteinExistence type="predicted"/>
<dbReference type="Proteomes" id="UP001596106">
    <property type="component" value="Unassembled WGS sequence"/>
</dbReference>
<evidence type="ECO:0000313" key="2">
    <source>
        <dbReference type="EMBL" id="MFC5407924.1"/>
    </source>
</evidence>
<keyword evidence="3" id="KW-1185">Reference proteome</keyword>
<feature type="signal peptide" evidence="1">
    <location>
        <begin position="1"/>
        <end position="18"/>
    </location>
</feature>
<reference evidence="3" key="1">
    <citation type="journal article" date="2019" name="Int. J. Syst. Evol. Microbiol.">
        <title>The Global Catalogue of Microorganisms (GCM) 10K type strain sequencing project: providing services to taxonomists for standard genome sequencing and annotation.</title>
        <authorList>
            <consortium name="The Broad Institute Genomics Platform"/>
            <consortium name="The Broad Institute Genome Sequencing Center for Infectious Disease"/>
            <person name="Wu L."/>
            <person name="Ma J."/>
        </authorList>
    </citation>
    <scope>NUCLEOTIDE SEQUENCE [LARGE SCALE GENOMIC DNA]</scope>
    <source>
        <strain evidence="3">CCUG 55250</strain>
    </source>
</reference>
<dbReference type="EMBL" id="JBHSMA010000001">
    <property type="protein sequence ID" value="MFC5407924.1"/>
    <property type="molecule type" value="Genomic_DNA"/>
</dbReference>
<accession>A0ABW0I3P0</accession>
<evidence type="ECO:0000313" key="3">
    <source>
        <dbReference type="Proteomes" id="UP001596106"/>
    </source>
</evidence>
<keyword evidence="1" id="KW-0732">Signal</keyword>
<gene>
    <name evidence="2" type="ORF">ACFPMF_01290</name>
</gene>
<protein>
    <submittedName>
        <fullName evidence="2">Uncharacterized protein</fullName>
    </submittedName>
</protein>
<evidence type="ECO:0000256" key="1">
    <source>
        <dbReference type="SAM" id="SignalP"/>
    </source>
</evidence>
<feature type="chain" id="PRO_5045574387" evidence="1">
    <location>
        <begin position="19"/>
        <end position="139"/>
    </location>
</feature>
<dbReference type="RefSeq" id="WP_379840616.1">
    <property type="nucleotide sequence ID" value="NZ_JBHSMA010000001.1"/>
</dbReference>
<comment type="caution">
    <text evidence="2">The sequence shown here is derived from an EMBL/GenBank/DDBJ whole genome shotgun (WGS) entry which is preliminary data.</text>
</comment>
<sequence length="139" mass="15445">MKFIVLLSFVVSSFSTSATVLPTPTTRLDSIPAGPRYGVRMGSPNSRPALRPSPRFHTLIVQNPGQPGGNETLKIEILLPPGINEKTIAIVVGHTALKSNEDYQYNAATNRIQILNQEVLRSNEPIEISYDTMRFSYRF</sequence>
<organism evidence="2 3">
    <name type="scientific">Larkinella bovis</name>
    <dbReference type="NCBI Taxonomy" id="683041"/>
    <lineage>
        <taxon>Bacteria</taxon>
        <taxon>Pseudomonadati</taxon>
        <taxon>Bacteroidota</taxon>
        <taxon>Cytophagia</taxon>
        <taxon>Cytophagales</taxon>
        <taxon>Spirosomataceae</taxon>
        <taxon>Larkinella</taxon>
    </lineage>
</organism>
<name>A0ABW0I3P0_9BACT</name>